<comment type="caution">
    <text evidence="1">The sequence shown here is derived from an EMBL/GenBank/DDBJ whole genome shotgun (WGS) entry which is preliminary data.</text>
</comment>
<dbReference type="Proteomes" id="UP000318437">
    <property type="component" value="Unassembled WGS sequence"/>
</dbReference>
<dbReference type="AlphaFoldDB" id="A0A5C6CHS1"/>
<evidence type="ECO:0000313" key="1">
    <source>
        <dbReference type="EMBL" id="TWU22831.1"/>
    </source>
</evidence>
<organism evidence="1 2">
    <name type="scientific">Bythopirellula polymerisocia</name>
    <dbReference type="NCBI Taxonomy" id="2528003"/>
    <lineage>
        <taxon>Bacteria</taxon>
        <taxon>Pseudomonadati</taxon>
        <taxon>Planctomycetota</taxon>
        <taxon>Planctomycetia</taxon>
        <taxon>Pirellulales</taxon>
        <taxon>Lacipirellulaceae</taxon>
        <taxon>Bythopirellula</taxon>
    </lineage>
</organism>
<keyword evidence="2" id="KW-1185">Reference proteome</keyword>
<gene>
    <name evidence="1" type="ORF">Pla144_42920</name>
</gene>
<proteinExistence type="predicted"/>
<reference evidence="1 2" key="1">
    <citation type="submission" date="2019-02" db="EMBL/GenBank/DDBJ databases">
        <title>Deep-cultivation of Planctomycetes and their phenomic and genomic characterization uncovers novel biology.</title>
        <authorList>
            <person name="Wiegand S."/>
            <person name="Jogler M."/>
            <person name="Boedeker C."/>
            <person name="Pinto D."/>
            <person name="Vollmers J."/>
            <person name="Rivas-Marin E."/>
            <person name="Kohn T."/>
            <person name="Peeters S.H."/>
            <person name="Heuer A."/>
            <person name="Rast P."/>
            <person name="Oberbeckmann S."/>
            <person name="Bunk B."/>
            <person name="Jeske O."/>
            <person name="Meyerdierks A."/>
            <person name="Storesund J.E."/>
            <person name="Kallscheuer N."/>
            <person name="Luecker S."/>
            <person name="Lage O.M."/>
            <person name="Pohl T."/>
            <person name="Merkel B.J."/>
            <person name="Hornburger P."/>
            <person name="Mueller R.-W."/>
            <person name="Bruemmer F."/>
            <person name="Labrenz M."/>
            <person name="Spormann A.M."/>
            <person name="Op Den Camp H."/>
            <person name="Overmann J."/>
            <person name="Amann R."/>
            <person name="Jetten M.S.M."/>
            <person name="Mascher T."/>
            <person name="Medema M.H."/>
            <person name="Devos D.P."/>
            <person name="Kaster A.-K."/>
            <person name="Ovreas L."/>
            <person name="Rohde M."/>
            <person name="Galperin M.Y."/>
            <person name="Jogler C."/>
        </authorList>
    </citation>
    <scope>NUCLEOTIDE SEQUENCE [LARGE SCALE GENOMIC DNA]</scope>
    <source>
        <strain evidence="1 2">Pla144</strain>
    </source>
</reference>
<sequence>MEEIQLVSSNLQKSSRDVCASRVGLCKILTMKTVAFFKVDSDLDFDFRLNYQ</sequence>
<evidence type="ECO:0000313" key="2">
    <source>
        <dbReference type="Proteomes" id="UP000318437"/>
    </source>
</evidence>
<dbReference type="EMBL" id="SJPS01000007">
    <property type="protein sequence ID" value="TWU22831.1"/>
    <property type="molecule type" value="Genomic_DNA"/>
</dbReference>
<name>A0A5C6CHS1_9BACT</name>
<accession>A0A5C6CHS1</accession>
<protein>
    <submittedName>
        <fullName evidence="1">Uncharacterized protein</fullName>
    </submittedName>
</protein>